<evidence type="ECO:0000259" key="1">
    <source>
        <dbReference type="Pfam" id="PF25372"/>
    </source>
</evidence>
<evidence type="ECO:0000313" key="2">
    <source>
        <dbReference type="EMBL" id="KAF9495456.1"/>
    </source>
</evidence>
<dbReference type="InterPro" id="IPR032675">
    <property type="entry name" value="LRR_dom_sf"/>
</dbReference>
<evidence type="ECO:0000313" key="3">
    <source>
        <dbReference type="Proteomes" id="UP000807025"/>
    </source>
</evidence>
<dbReference type="Proteomes" id="UP000807025">
    <property type="component" value="Unassembled WGS sequence"/>
</dbReference>
<dbReference type="InterPro" id="IPR006553">
    <property type="entry name" value="Leu-rich_rpt_Cys-con_subtyp"/>
</dbReference>
<reference evidence="2" key="1">
    <citation type="submission" date="2020-11" db="EMBL/GenBank/DDBJ databases">
        <authorList>
            <consortium name="DOE Joint Genome Institute"/>
            <person name="Ahrendt S."/>
            <person name="Riley R."/>
            <person name="Andreopoulos W."/>
            <person name="Labutti K."/>
            <person name="Pangilinan J."/>
            <person name="Ruiz-Duenas F.J."/>
            <person name="Barrasa J.M."/>
            <person name="Sanchez-Garcia M."/>
            <person name="Camarero S."/>
            <person name="Miyauchi S."/>
            <person name="Serrano A."/>
            <person name="Linde D."/>
            <person name="Babiker R."/>
            <person name="Drula E."/>
            <person name="Ayuso-Fernandez I."/>
            <person name="Pacheco R."/>
            <person name="Padilla G."/>
            <person name="Ferreira P."/>
            <person name="Barriuso J."/>
            <person name="Kellner H."/>
            <person name="Castanera R."/>
            <person name="Alfaro M."/>
            <person name="Ramirez L."/>
            <person name="Pisabarro A.G."/>
            <person name="Kuo A."/>
            <person name="Tritt A."/>
            <person name="Lipzen A."/>
            <person name="He G."/>
            <person name="Yan M."/>
            <person name="Ng V."/>
            <person name="Cullen D."/>
            <person name="Martin F."/>
            <person name="Rosso M.-N."/>
            <person name="Henrissat B."/>
            <person name="Hibbett D."/>
            <person name="Martinez A.T."/>
            <person name="Grigoriev I.V."/>
        </authorList>
    </citation>
    <scope>NUCLEOTIDE SEQUENCE</scope>
    <source>
        <strain evidence="2">ATCC 90797</strain>
    </source>
</reference>
<comment type="caution">
    <text evidence="2">The sequence shown here is derived from an EMBL/GenBank/DDBJ whole genome shotgun (WGS) entry which is preliminary data.</text>
</comment>
<organism evidence="2 3">
    <name type="scientific">Pleurotus eryngii</name>
    <name type="common">Boletus of the steppes</name>
    <dbReference type="NCBI Taxonomy" id="5323"/>
    <lineage>
        <taxon>Eukaryota</taxon>
        <taxon>Fungi</taxon>
        <taxon>Dikarya</taxon>
        <taxon>Basidiomycota</taxon>
        <taxon>Agaricomycotina</taxon>
        <taxon>Agaricomycetes</taxon>
        <taxon>Agaricomycetidae</taxon>
        <taxon>Agaricales</taxon>
        <taxon>Pleurotineae</taxon>
        <taxon>Pleurotaceae</taxon>
        <taxon>Pleurotus</taxon>
    </lineage>
</organism>
<dbReference type="Gene3D" id="3.80.10.10">
    <property type="entry name" value="Ribonuclease Inhibitor"/>
    <property type="match status" value="2"/>
</dbReference>
<dbReference type="GO" id="GO:0019005">
    <property type="term" value="C:SCF ubiquitin ligase complex"/>
    <property type="evidence" value="ECO:0007669"/>
    <property type="project" value="TreeGrafter"/>
</dbReference>
<dbReference type="AlphaFoldDB" id="A0A9P6D778"/>
<dbReference type="Pfam" id="PF25372">
    <property type="entry name" value="DUF7885"/>
    <property type="match status" value="2"/>
</dbReference>
<dbReference type="InterPro" id="IPR057207">
    <property type="entry name" value="FBXL15_LRR"/>
</dbReference>
<sequence length="454" mass="50556">MHDDQALSQQEDLARIVNHLPHPDDYAHIRHLDLRPSSSRAVVEDDILAQILSSCPHLETAVLSGAPELSDRSLILLAETSSNLQGLGLSDCRNITDVGILELTTKSLPLQWVHLNGVLCLTDPSISAIAKTCAKLSELDLRGLPLLTPLSIRDVWTYSRKLRSLRLARCTLLTDKAFPSHLGASEGSLGLTEEEKPLPPRPTTWIDKLPPLMLAHSADNLRVLDISYCDKITDDAVEGIVIHAPRIQNLALAGCTKLTNKAIGHICLLMDNLVSLSLAHVSNVTDGAIVKLVRSCFNLRSVDLAFCRNLTDMSIFELASLSSLRRLNLTRVHKLTDIAVHTLAEHAIFLESLRISYCDRLSLEAAHLLLKRLRRLQHLAVTGVPALKRKGTIRFSDPPPSNYNADQQAVYRVFSAENIARLCKFLDKEERRRRESEVKNIPFTERSDDEMALY</sequence>
<gene>
    <name evidence="2" type="ORF">BDN71DRAFT_1391619</name>
</gene>
<feature type="domain" description="F-box/LRR-repeat protein 15-like leucin rich repeat" evidence="1">
    <location>
        <begin position="91"/>
        <end position="176"/>
    </location>
</feature>
<dbReference type="PANTHER" id="PTHR13318:SF247">
    <property type="entry name" value="GH16156P"/>
    <property type="match status" value="1"/>
</dbReference>
<dbReference type="EMBL" id="MU154562">
    <property type="protein sequence ID" value="KAF9495456.1"/>
    <property type="molecule type" value="Genomic_DNA"/>
</dbReference>
<feature type="domain" description="F-box/LRR-repeat protein 15-like leucin rich repeat" evidence="1">
    <location>
        <begin position="221"/>
        <end position="320"/>
    </location>
</feature>
<accession>A0A9P6D778</accession>
<dbReference type="PANTHER" id="PTHR13318">
    <property type="entry name" value="PARTNER OF PAIRED, ISOFORM B-RELATED"/>
    <property type="match status" value="1"/>
</dbReference>
<keyword evidence="3" id="KW-1185">Reference proteome</keyword>
<protein>
    <submittedName>
        <fullName evidence="2">RNI-like protein</fullName>
    </submittedName>
</protein>
<name>A0A9P6D778_PLEER</name>
<dbReference type="GO" id="GO:0031146">
    <property type="term" value="P:SCF-dependent proteasomal ubiquitin-dependent protein catabolic process"/>
    <property type="evidence" value="ECO:0007669"/>
    <property type="project" value="TreeGrafter"/>
</dbReference>
<dbReference type="SUPFAM" id="SSF52047">
    <property type="entry name" value="RNI-like"/>
    <property type="match status" value="1"/>
</dbReference>
<proteinExistence type="predicted"/>
<dbReference type="SMART" id="SM00367">
    <property type="entry name" value="LRR_CC"/>
    <property type="match status" value="9"/>
</dbReference>
<dbReference type="OrthoDB" id="10257471at2759"/>